<feature type="disulfide bond" evidence="2">
    <location>
        <begin position="201"/>
        <end position="250"/>
    </location>
</feature>
<name>A0A1X1ZF93_9MYCO</name>
<organism evidence="5 6">
    <name type="scientific">Mycobacterium palustre</name>
    <dbReference type="NCBI Taxonomy" id="153971"/>
    <lineage>
        <taxon>Bacteria</taxon>
        <taxon>Bacillati</taxon>
        <taxon>Actinomycetota</taxon>
        <taxon>Actinomycetes</taxon>
        <taxon>Mycobacteriales</taxon>
        <taxon>Mycobacteriaceae</taxon>
        <taxon>Mycobacterium</taxon>
        <taxon>Mycobacterium simiae complex</taxon>
    </lineage>
</organism>
<dbReference type="SUPFAM" id="SSF52266">
    <property type="entry name" value="SGNH hydrolase"/>
    <property type="match status" value="1"/>
</dbReference>
<evidence type="ECO:0000313" key="5">
    <source>
        <dbReference type="EMBL" id="ORW21965.1"/>
    </source>
</evidence>
<gene>
    <name evidence="5" type="ORF">AWC19_13495</name>
</gene>
<evidence type="ECO:0000313" key="6">
    <source>
        <dbReference type="Proteomes" id="UP000193529"/>
    </source>
</evidence>
<evidence type="ECO:0000256" key="1">
    <source>
        <dbReference type="PIRSR" id="PIRSR637460-1"/>
    </source>
</evidence>
<comment type="caution">
    <text evidence="5">The sequence shown here is derived from an EMBL/GenBank/DDBJ whole genome shotgun (WGS) entry which is preliminary data.</text>
</comment>
<dbReference type="OrthoDB" id="5503950at2"/>
<feature type="active site" evidence="1">
    <location>
        <position position="271"/>
    </location>
</feature>
<dbReference type="EMBL" id="LQPJ01000116">
    <property type="protein sequence ID" value="ORW21965.1"/>
    <property type="molecule type" value="Genomic_DNA"/>
</dbReference>
<dbReference type="PANTHER" id="PTHR37981:SF1">
    <property type="entry name" value="SGNH HYDROLASE-TYPE ESTERASE DOMAIN-CONTAINING PROTEIN"/>
    <property type="match status" value="1"/>
</dbReference>
<proteinExistence type="predicted"/>
<reference evidence="5 6" key="1">
    <citation type="submission" date="2016-01" db="EMBL/GenBank/DDBJ databases">
        <title>The new phylogeny of the genus Mycobacterium.</title>
        <authorList>
            <person name="Tarcisio F."/>
            <person name="Conor M."/>
            <person name="Antonella G."/>
            <person name="Elisabetta G."/>
            <person name="Giulia F.S."/>
            <person name="Sara T."/>
            <person name="Anna F."/>
            <person name="Clotilde B."/>
            <person name="Roberto B."/>
            <person name="Veronica D.S."/>
            <person name="Fabio R."/>
            <person name="Monica P."/>
            <person name="Olivier J."/>
            <person name="Enrico T."/>
            <person name="Nicola S."/>
        </authorList>
    </citation>
    <scope>NUCLEOTIDE SEQUENCE [LARGE SCALE GENOMIC DNA]</scope>
    <source>
        <strain evidence="5 6">DSM 44572</strain>
    </source>
</reference>
<keyword evidence="6" id="KW-1185">Reference proteome</keyword>
<feature type="signal peptide" evidence="3">
    <location>
        <begin position="1"/>
        <end position="16"/>
    </location>
</feature>
<feature type="disulfide bond" evidence="2">
    <location>
        <begin position="62"/>
        <end position="87"/>
    </location>
</feature>
<keyword evidence="2" id="KW-1015">Disulfide bond</keyword>
<dbReference type="STRING" id="153971.AWC19_13495"/>
<dbReference type="AlphaFoldDB" id="A0A1X1ZF93"/>
<sequence length="289" mass="30199">MKLASACLMRTGSALAATLAIACTAASSATAQPAAKELKYVAMGDSYAAAPSVPEPAPPLGCGKSTNDYPSVLARRLAPSNFTDVTCGGATTNDIMHQAEQTPAGPVPSQIDAVSSDTTLITVSIGGADIGLWPIVMHCRTSSPEAAPCTDQYRGGGDQLSAGIDAQVPAWAAMVDALKAKAPNARIIIVGYGTYMRPGGCFPEQPILPQDGVYLQSKIDEIDDRQRELAADKKIEYFDTRPLTIGHDVCAPPAERYIEGYTVMHPALPLHPNASGEAAIGNALADYIR</sequence>
<feature type="disulfide bond" evidence="2">
    <location>
        <begin position="139"/>
        <end position="149"/>
    </location>
</feature>
<dbReference type="RefSeq" id="WP_085079505.1">
    <property type="nucleotide sequence ID" value="NZ_JACKRZ010000258.1"/>
</dbReference>
<dbReference type="InterPro" id="IPR037460">
    <property type="entry name" value="SEST-like"/>
</dbReference>
<dbReference type="Pfam" id="PF13472">
    <property type="entry name" value="Lipase_GDSL_2"/>
    <property type="match status" value="1"/>
</dbReference>
<dbReference type="CDD" id="cd01823">
    <property type="entry name" value="SEST_like"/>
    <property type="match status" value="1"/>
</dbReference>
<evidence type="ECO:0000256" key="2">
    <source>
        <dbReference type="PIRSR" id="PIRSR637460-2"/>
    </source>
</evidence>
<feature type="active site" description="Nucleophile" evidence="1">
    <location>
        <position position="46"/>
    </location>
</feature>
<feature type="domain" description="SGNH hydrolase-type esterase" evidence="4">
    <location>
        <begin position="42"/>
        <end position="278"/>
    </location>
</feature>
<dbReference type="InterPro" id="IPR013830">
    <property type="entry name" value="SGNH_hydro"/>
</dbReference>
<dbReference type="Gene3D" id="3.40.50.1110">
    <property type="entry name" value="SGNH hydrolase"/>
    <property type="match status" value="1"/>
</dbReference>
<feature type="chain" id="PRO_5038398186" description="SGNH hydrolase-type esterase domain-containing protein" evidence="3">
    <location>
        <begin position="17"/>
        <end position="289"/>
    </location>
</feature>
<dbReference type="GO" id="GO:0019433">
    <property type="term" value="P:triglyceride catabolic process"/>
    <property type="evidence" value="ECO:0007669"/>
    <property type="project" value="TreeGrafter"/>
</dbReference>
<evidence type="ECO:0000259" key="4">
    <source>
        <dbReference type="Pfam" id="PF13472"/>
    </source>
</evidence>
<dbReference type="PANTHER" id="PTHR37981">
    <property type="entry name" value="LIPASE 2"/>
    <property type="match status" value="1"/>
</dbReference>
<protein>
    <recommendedName>
        <fullName evidence="4">SGNH hydrolase-type esterase domain-containing protein</fullName>
    </recommendedName>
</protein>
<keyword evidence="3" id="KW-0732">Signal</keyword>
<evidence type="ECO:0000256" key="3">
    <source>
        <dbReference type="SAM" id="SignalP"/>
    </source>
</evidence>
<dbReference type="GO" id="GO:0004806">
    <property type="term" value="F:triacylglycerol lipase activity"/>
    <property type="evidence" value="ECO:0007669"/>
    <property type="project" value="TreeGrafter"/>
</dbReference>
<dbReference type="InterPro" id="IPR036514">
    <property type="entry name" value="SGNH_hydro_sf"/>
</dbReference>
<dbReference type="PROSITE" id="PS51257">
    <property type="entry name" value="PROKAR_LIPOPROTEIN"/>
    <property type="match status" value="1"/>
</dbReference>
<accession>A0A1X1ZF93</accession>
<dbReference type="Proteomes" id="UP000193529">
    <property type="component" value="Unassembled WGS sequence"/>
</dbReference>